<dbReference type="AlphaFoldDB" id="A0AAP2DYV9"/>
<dbReference type="PROSITE" id="PS00356">
    <property type="entry name" value="HTH_LACI_1"/>
    <property type="match status" value="1"/>
</dbReference>
<dbReference type="RefSeq" id="WP_254085440.1">
    <property type="nucleotide sequence ID" value="NZ_JAHESE010000017.1"/>
</dbReference>
<keyword evidence="6" id="KW-1185">Reference proteome</keyword>
<dbReference type="SUPFAM" id="SSF53822">
    <property type="entry name" value="Periplasmic binding protein-like I"/>
    <property type="match status" value="1"/>
</dbReference>
<feature type="domain" description="HTH lacI-type" evidence="4">
    <location>
        <begin position="6"/>
        <end position="60"/>
    </location>
</feature>
<reference evidence="5 6" key="1">
    <citation type="submission" date="2021-05" db="EMBL/GenBank/DDBJ databases">
        <title>A Polyphasic approach of four new species of the genus Ohtaekwangia: Ohtaekwangia histidinii sp. nov., Ohtaekwangia cretensis sp. nov., Ohtaekwangia indiensis sp. nov., Ohtaekwangia reichenbachii sp. nov. from diverse environment.</title>
        <authorList>
            <person name="Octaviana S."/>
        </authorList>
    </citation>
    <scope>NUCLEOTIDE SEQUENCE [LARGE SCALE GENOMIC DNA]</scope>
    <source>
        <strain evidence="5 6">PWU5</strain>
    </source>
</reference>
<dbReference type="SUPFAM" id="SSF47413">
    <property type="entry name" value="lambda repressor-like DNA-binding domains"/>
    <property type="match status" value="1"/>
</dbReference>
<evidence type="ECO:0000259" key="4">
    <source>
        <dbReference type="PROSITE" id="PS50932"/>
    </source>
</evidence>
<dbReference type="EMBL" id="JAHESE010000017">
    <property type="protein sequence ID" value="MBT1709861.1"/>
    <property type="molecule type" value="Genomic_DNA"/>
</dbReference>
<dbReference type="Pfam" id="PF13407">
    <property type="entry name" value="Peripla_BP_4"/>
    <property type="match status" value="1"/>
</dbReference>
<evidence type="ECO:0000256" key="3">
    <source>
        <dbReference type="ARBA" id="ARBA00023163"/>
    </source>
</evidence>
<evidence type="ECO:0000313" key="5">
    <source>
        <dbReference type="EMBL" id="MBT1709861.1"/>
    </source>
</evidence>
<dbReference type="InterPro" id="IPR028082">
    <property type="entry name" value="Peripla_BP_I"/>
</dbReference>
<dbReference type="InterPro" id="IPR025997">
    <property type="entry name" value="SBP_2_dom"/>
</dbReference>
<evidence type="ECO:0000256" key="1">
    <source>
        <dbReference type="ARBA" id="ARBA00023015"/>
    </source>
</evidence>
<dbReference type="SMART" id="SM00354">
    <property type="entry name" value="HTH_LACI"/>
    <property type="match status" value="1"/>
</dbReference>
<dbReference type="GO" id="GO:0003700">
    <property type="term" value="F:DNA-binding transcription factor activity"/>
    <property type="evidence" value="ECO:0007669"/>
    <property type="project" value="TreeGrafter"/>
</dbReference>
<dbReference type="InterPro" id="IPR010982">
    <property type="entry name" value="Lambda_DNA-bd_dom_sf"/>
</dbReference>
<dbReference type="GO" id="GO:0000976">
    <property type="term" value="F:transcription cis-regulatory region binding"/>
    <property type="evidence" value="ECO:0007669"/>
    <property type="project" value="TreeGrafter"/>
</dbReference>
<gene>
    <name evidence="5" type="ORF">KK062_16570</name>
</gene>
<evidence type="ECO:0000313" key="6">
    <source>
        <dbReference type="Proteomes" id="UP001319080"/>
    </source>
</evidence>
<dbReference type="InterPro" id="IPR000843">
    <property type="entry name" value="HTH_LacI"/>
</dbReference>
<sequence length="354" mass="40055">MVEKNIRIKDIARLAGVSVGTVDRVLHNRGRVSPEALQKVTAVMEQIDYKPNLLARTLGSNKNYRIAAILPDPNQDPYWAQANLGITQAQLEWAQYGIQVELFLFDLLDRDSFQKTAHRVHLARPDGILIAPTFYHEALPIFELFRETDTPFVLFNTNIPEAKSLSFIGQNLHQSGRVGAELMNLGQHEKGTLAVLHIDEDIQDSVHLLEKERGFREYFKEKSKVAFDIVDFNMNPKDPSFEDQFKTLLDDKSLRGLFVSTSKGTAVAASIVEKYGRQDIRLVGYDLLEENLRYLRAGVIDFLINQNPKRQASLGISHLVNHLMFKKGTPATDLFPLEVITQQNVESYLGSGIH</sequence>
<dbReference type="PANTHER" id="PTHR30146:SF144">
    <property type="entry name" value="LACI-FAMILY TRANSCRIPTION REGULATOR"/>
    <property type="match status" value="1"/>
</dbReference>
<evidence type="ECO:0000256" key="2">
    <source>
        <dbReference type="ARBA" id="ARBA00023125"/>
    </source>
</evidence>
<name>A0AAP2DYV9_9BACT</name>
<dbReference type="PANTHER" id="PTHR30146">
    <property type="entry name" value="LACI-RELATED TRANSCRIPTIONAL REPRESSOR"/>
    <property type="match status" value="1"/>
</dbReference>
<dbReference type="Gene3D" id="1.10.260.40">
    <property type="entry name" value="lambda repressor-like DNA-binding domains"/>
    <property type="match status" value="1"/>
</dbReference>
<keyword evidence="3" id="KW-0804">Transcription</keyword>
<keyword evidence="2 5" id="KW-0238">DNA-binding</keyword>
<dbReference type="Proteomes" id="UP001319080">
    <property type="component" value="Unassembled WGS sequence"/>
</dbReference>
<keyword evidence="1" id="KW-0805">Transcription regulation</keyword>
<proteinExistence type="predicted"/>
<dbReference type="Pfam" id="PF00356">
    <property type="entry name" value="LacI"/>
    <property type="match status" value="1"/>
</dbReference>
<dbReference type="PROSITE" id="PS50932">
    <property type="entry name" value="HTH_LACI_2"/>
    <property type="match status" value="1"/>
</dbReference>
<comment type="caution">
    <text evidence="5">The sequence shown here is derived from an EMBL/GenBank/DDBJ whole genome shotgun (WGS) entry which is preliminary data.</text>
</comment>
<accession>A0AAP2DYV9</accession>
<dbReference type="CDD" id="cd01392">
    <property type="entry name" value="HTH_LacI"/>
    <property type="match status" value="1"/>
</dbReference>
<dbReference type="Gene3D" id="3.40.50.2300">
    <property type="match status" value="2"/>
</dbReference>
<organism evidence="5 6">
    <name type="scientific">Dawidia cretensis</name>
    <dbReference type="NCBI Taxonomy" id="2782350"/>
    <lineage>
        <taxon>Bacteria</taxon>
        <taxon>Pseudomonadati</taxon>
        <taxon>Bacteroidota</taxon>
        <taxon>Cytophagia</taxon>
        <taxon>Cytophagales</taxon>
        <taxon>Chryseotaleaceae</taxon>
        <taxon>Dawidia</taxon>
    </lineage>
</organism>
<protein>
    <submittedName>
        <fullName evidence="5">LacI family DNA-binding transcriptional regulator</fullName>
    </submittedName>
</protein>